<dbReference type="InterPro" id="IPR041677">
    <property type="entry name" value="DNA2/NAM7_AAA_11"/>
</dbReference>
<gene>
    <name evidence="2" type="ORF">B1B_14410</name>
</gene>
<name>T0Z9K3_9ZZZZ</name>
<dbReference type="Pfam" id="PF13086">
    <property type="entry name" value="AAA_11"/>
    <property type="match status" value="1"/>
</dbReference>
<evidence type="ECO:0000313" key="2">
    <source>
        <dbReference type="EMBL" id="EQD41713.1"/>
    </source>
</evidence>
<reference evidence="2" key="2">
    <citation type="journal article" date="2014" name="ISME J.">
        <title>Microbial stratification in low pH oxic and suboxic macroscopic growths along an acid mine drainage.</title>
        <authorList>
            <person name="Mendez-Garcia C."/>
            <person name="Mesa V."/>
            <person name="Sprenger R.R."/>
            <person name="Richter M."/>
            <person name="Diez M.S."/>
            <person name="Solano J."/>
            <person name="Bargiela R."/>
            <person name="Golyshina O.V."/>
            <person name="Manteca A."/>
            <person name="Ramos J.L."/>
            <person name="Gallego J.R."/>
            <person name="Llorente I."/>
            <person name="Martins Dos Santos V.A."/>
            <person name="Jensen O.N."/>
            <person name="Pelaez A.I."/>
            <person name="Sanchez J."/>
            <person name="Ferrer M."/>
        </authorList>
    </citation>
    <scope>NUCLEOTIDE SEQUENCE</scope>
</reference>
<protein>
    <submittedName>
        <fullName evidence="2">Superfamily I DNA and RNA helicase</fullName>
    </submittedName>
</protein>
<accession>T0Z9K3</accession>
<sequence length="216" mass="23992">QFVPAEHQSDIDAYTRAVDELGELTSAYIRAKLSGNIPDKNGVTKRSGFAILKHELQKQRRHKPVRQLAQEMGQDFTVLAPCMLMSPLSIAQYLPVGHELFDLVIFDEASQIAPWDAVGSIARGNQVVIAGDPRQMPPTSFFNRGTSAGEDDTDEDLESILDECIGAGVPQHSLTWHYRSRHESLITFSNYRYYGGSLIHLPRGRYASKCGFVAQG</sequence>
<reference evidence="2" key="1">
    <citation type="submission" date="2013-08" db="EMBL/GenBank/DDBJ databases">
        <authorList>
            <person name="Mendez C."/>
            <person name="Richter M."/>
            <person name="Ferrer M."/>
            <person name="Sanchez J."/>
        </authorList>
    </citation>
    <scope>NUCLEOTIDE SEQUENCE</scope>
</reference>
<dbReference type="GO" id="GO:0004386">
    <property type="term" value="F:helicase activity"/>
    <property type="evidence" value="ECO:0007669"/>
    <property type="project" value="UniProtKB-KW"/>
</dbReference>
<dbReference type="EMBL" id="AUZY01009546">
    <property type="protein sequence ID" value="EQD41713.1"/>
    <property type="molecule type" value="Genomic_DNA"/>
</dbReference>
<feature type="domain" description="DNA2/NAM7 helicase helicase" evidence="1">
    <location>
        <begin position="99"/>
        <end position="140"/>
    </location>
</feature>
<keyword evidence="2" id="KW-0347">Helicase</keyword>
<keyword evidence="2" id="KW-0547">Nucleotide-binding</keyword>
<evidence type="ECO:0000259" key="1">
    <source>
        <dbReference type="Pfam" id="PF13086"/>
    </source>
</evidence>
<proteinExistence type="predicted"/>
<dbReference type="AlphaFoldDB" id="T0Z9K3"/>
<comment type="caution">
    <text evidence="2">The sequence shown here is derived from an EMBL/GenBank/DDBJ whole genome shotgun (WGS) entry which is preliminary data.</text>
</comment>
<dbReference type="InterPro" id="IPR027417">
    <property type="entry name" value="P-loop_NTPase"/>
</dbReference>
<keyword evidence="2" id="KW-0378">Hydrolase</keyword>
<dbReference type="SUPFAM" id="SSF52540">
    <property type="entry name" value="P-loop containing nucleoside triphosphate hydrolases"/>
    <property type="match status" value="1"/>
</dbReference>
<feature type="non-terminal residue" evidence="2">
    <location>
        <position position="1"/>
    </location>
</feature>
<organism evidence="2">
    <name type="scientific">mine drainage metagenome</name>
    <dbReference type="NCBI Taxonomy" id="410659"/>
    <lineage>
        <taxon>unclassified sequences</taxon>
        <taxon>metagenomes</taxon>
        <taxon>ecological metagenomes</taxon>
    </lineage>
</organism>
<keyword evidence="2" id="KW-0067">ATP-binding</keyword>
<dbReference type="Gene3D" id="3.40.50.300">
    <property type="entry name" value="P-loop containing nucleotide triphosphate hydrolases"/>
    <property type="match status" value="1"/>
</dbReference>